<dbReference type="CDD" id="cd02244">
    <property type="entry name" value="cupin_7S_vicilin-like_N"/>
    <property type="match status" value="1"/>
</dbReference>
<dbReference type="GO" id="GO:0045735">
    <property type="term" value="F:nutrient reservoir activity"/>
    <property type="evidence" value="ECO:0007669"/>
    <property type="project" value="UniProtKB-KW"/>
</dbReference>
<feature type="region of interest" description="Disordered" evidence="4">
    <location>
        <begin position="283"/>
        <end position="303"/>
    </location>
</feature>
<gene>
    <name evidence="7" type="ORF">SORBI_3001G144900</name>
</gene>
<dbReference type="SMART" id="SM00835">
    <property type="entry name" value="Cupin_1"/>
    <property type="match status" value="2"/>
</dbReference>
<dbReference type="FunCoup" id="A0A1Z5S5M9">
    <property type="interactions" value="1993"/>
</dbReference>
<feature type="compositionally biased region" description="Acidic residues" evidence="4">
    <location>
        <begin position="397"/>
        <end position="410"/>
    </location>
</feature>
<feature type="compositionally biased region" description="Basic and acidic residues" evidence="4">
    <location>
        <begin position="507"/>
        <end position="532"/>
    </location>
</feature>
<keyword evidence="5" id="KW-0732">Signal</keyword>
<feature type="chain" id="PRO_5012464657" description="Cupin type-1 domain-containing protein" evidence="5">
    <location>
        <begin position="23"/>
        <end position="583"/>
    </location>
</feature>
<dbReference type="Proteomes" id="UP000000768">
    <property type="component" value="Chromosome 1"/>
</dbReference>
<feature type="region of interest" description="Disordered" evidence="4">
    <location>
        <begin position="496"/>
        <end position="583"/>
    </location>
</feature>
<reference evidence="7 8" key="1">
    <citation type="journal article" date="2009" name="Nature">
        <title>The Sorghum bicolor genome and the diversification of grasses.</title>
        <authorList>
            <person name="Paterson A.H."/>
            <person name="Bowers J.E."/>
            <person name="Bruggmann R."/>
            <person name="Dubchak I."/>
            <person name="Grimwood J."/>
            <person name="Gundlach H."/>
            <person name="Haberer G."/>
            <person name="Hellsten U."/>
            <person name="Mitros T."/>
            <person name="Poliakov A."/>
            <person name="Schmutz J."/>
            <person name="Spannagl M."/>
            <person name="Tang H."/>
            <person name="Wang X."/>
            <person name="Wicker T."/>
            <person name="Bharti A.K."/>
            <person name="Chapman J."/>
            <person name="Feltus F.A."/>
            <person name="Gowik U."/>
            <person name="Grigoriev I.V."/>
            <person name="Lyons E."/>
            <person name="Maher C.A."/>
            <person name="Martis M."/>
            <person name="Narechania A."/>
            <person name="Otillar R.P."/>
            <person name="Penning B.W."/>
            <person name="Salamov A.A."/>
            <person name="Wang Y."/>
            <person name="Zhang L."/>
            <person name="Carpita N.C."/>
            <person name="Freeling M."/>
            <person name="Gingle A.R."/>
            <person name="Hash C.T."/>
            <person name="Keller B."/>
            <person name="Klein P."/>
            <person name="Kresovich S."/>
            <person name="McCann M.C."/>
            <person name="Ming R."/>
            <person name="Peterson D.G."/>
            <person name="Mehboob-ur-Rahman"/>
            <person name="Ware D."/>
            <person name="Westhoff P."/>
            <person name="Mayer K.F."/>
            <person name="Messing J."/>
            <person name="Rokhsar D.S."/>
        </authorList>
    </citation>
    <scope>NUCLEOTIDE SEQUENCE [LARGE SCALE GENOMIC DNA]</scope>
    <source>
        <strain evidence="8">cv. BTx623</strain>
    </source>
</reference>
<dbReference type="EMBL" id="CM000760">
    <property type="protein sequence ID" value="OQU91232.1"/>
    <property type="molecule type" value="Genomic_DNA"/>
</dbReference>
<feature type="region of interest" description="Disordered" evidence="4">
    <location>
        <begin position="375"/>
        <end position="412"/>
    </location>
</feature>
<evidence type="ECO:0000313" key="8">
    <source>
        <dbReference type="Proteomes" id="UP000000768"/>
    </source>
</evidence>
<evidence type="ECO:0000259" key="6">
    <source>
        <dbReference type="SMART" id="SM00835"/>
    </source>
</evidence>
<dbReference type="InParanoid" id="A0A1Z5S5M9"/>
<dbReference type="OMA" id="NLEVVCF"/>
<feature type="signal peptide" evidence="5">
    <location>
        <begin position="1"/>
        <end position="22"/>
    </location>
</feature>
<dbReference type="CDD" id="cd02245">
    <property type="entry name" value="cupin_7S_vicilin-like_C"/>
    <property type="match status" value="1"/>
</dbReference>
<dbReference type="STRING" id="4558.A0A1Z5S5M9"/>
<dbReference type="eggNOG" id="ENOG502QQEP">
    <property type="taxonomic scope" value="Eukaryota"/>
</dbReference>
<dbReference type="FunFam" id="2.60.120.10:FF:000173">
    <property type="entry name" value="Vicilin-like antimicrobial peptides 2-3"/>
    <property type="match status" value="1"/>
</dbReference>
<dbReference type="AlphaFoldDB" id="A0A1Z5S5M9"/>
<dbReference type="GO" id="GO:0019863">
    <property type="term" value="F:IgE binding"/>
    <property type="evidence" value="ECO:0007669"/>
    <property type="project" value="UniProtKB-ARBA"/>
</dbReference>
<evidence type="ECO:0000256" key="5">
    <source>
        <dbReference type="SAM" id="SignalP"/>
    </source>
</evidence>
<dbReference type="InterPro" id="IPR050253">
    <property type="entry name" value="Seed_Storage-Functional"/>
</dbReference>
<dbReference type="SMR" id="A0A1Z5S5M9"/>
<dbReference type="Pfam" id="PF00190">
    <property type="entry name" value="Cupin_1"/>
    <property type="match status" value="2"/>
</dbReference>
<evidence type="ECO:0000256" key="1">
    <source>
        <dbReference type="ARBA" id="ARBA00022761"/>
    </source>
</evidence>
<dbReference type="Gramene" id="OQU91232">
    <property type="protein sequence ID" value="OQU91232"/>
    <property type="gene ID" value="SORBI_3001G144900"/>
</dbReference>
<dbReference type="InterPro" id="IPR011051">
    <property type="entry name" value="RmlC_Cupin_sf"/>
</dbReference>
<proteinExistence type="inferred from homology"/>
<dbReference type="Gene3D" id="2.60.120.10">
    <property type="entry name" value="Jelly Rolls"/>
    <property type="match status" value="2"/>
</dbReference>
<evidence type="ECO:0000256" key="3">
    <source>
        <dbReference type="ARBA" id="ARBA00023597"/>
    </source>
</evidence>
<comment type="similarity">
    <text evidence="3">Belongs to the 7S seed storage protein family.</text>
</comment>
<evidence type="ECO:0000256" key="2">
    <source>
        <dbReference type="ARBA" id="ARBA00023129"/>
    </source>
</evidence>
<keyword evidence="2" id="KW-0708">Seed storage protein</keyword>
<keyword evidence="1" id="KW-0758">Storage protein</keyword>
<feature type="domain" description="Cupin type-1" evidence="6">
    <location>
        <begin position="98"/>
        <end position="256"/>
    </location>
</feature>
<accession>A0A1Z5S5M9</accession>
<name>A0A1Z5S5M9_SORBI</name>
<dbReference type="PANTHER" id="PTHR31189">
    <property type="entry name" value="OS03G0336100 PROTEIN-RELATED"/>
    <property type="match status" value="1"/>
</dbReference>
<organism evidence="7 8">
    <name type="scientific">Sorghum bicolor</name>
    <name type="common">Sorghum</name>
    <name type="synonym">Sorghum vulgare</name>
    <dbReference type="NCBI Taxonomy" id="4558"/>
    <lineage>
        <taxon>Eukaryota</taxon>
        <taxon>Viridiplantae</taxon>
        <taxon>Streptophyta</taxon>
        <taxon>Embryophyta</taxon>
        <taxon>Tracheophyta</taxon>
        <taxon>Spermatophyta</taxon>
        <taxon>Magnoliopsida</taxon>
        <taxon>Liliopsida</taxon>
        <taxon>Poales</taxon>
        <taxon>Poaceae</taxon>
        <taxon>PACMAD clade</taxon>
        <taxon>Panicoideae</taxon>
        <taxon>Andropogonodae</taxon>
        <taxon>Andropogoneae</taxon>
        <taxon>Sorghinae</taxon>
        <taxon>Sorghum</taxon>
    </lineage>
</organism>
<sequence length="583" mass="65712">MVSARIVLLLLATLLCAGAAVASSWEDHDGHRCARRCEDRPWHQRARCVEQCREEEERERQQQEERGRGDRHEHDRRGEGSSSGDEREQEQEQGRRPYVFDRRSFRRVVRSEQGSVRALRPFHEASKLLRGIRNYRVAVLEANPRSFVVPSHTDAHCIGYVVQGEGVVTTIENGERRSYTIKEGHIFVAPAGAITYLANTDGRKKLVIAKILHTISVPGEFQFFFGPGGRNPESFLSSFSKSIQRAAYKTSSDRLERLFGKRGQDKGVIVRATEEQIRELRHQASSEGGHGPHWPLPPFGESHGPYSLLDQRPSIGNQHGQLYEADARSFRDLADHDVSVSFANITAGSMSAPLFNTRAFKIAYVARGQGNAEIVCPHQQQQSQSQRGGKGRRRSEEEEEEGGSSEEEEAGQGYRTIRARLSQGTVFVVPVGHPFVAVAARDSNLEIVCFELRAEKNEKVFLAGADNVLKKLDRVAKALSFAAKAEEVDEVLGARREKGFLPGPEEESGRREEREREEEERGGRHGGRGEREKEEEEEEEREGRHGGRGQRKQEEEEREGRHGGRGRREEAAETLLRMVTARM</sequence>
<evidence type="ECO:0000313" key="7">
    <source>
        <dbReference type="EMBL" id="OQU91232.1"/>
    </source>
</evidence>
<dbReference type="InterPro" id="IPR014710">
    <property type="entry name" value="RmlC-like_jellyroll"/>
</dbReference>
<dbReference type="InterPro" id="IPR006045">
    <property type="entry name" value="Cupin_1"/>
</dbReference>
<protein>
    <recommendedName>
        <fullName evidence="6">Cupin type-1 domain-containing protein</fullName>
    </recommendedName>
</protein>
<reference evidence="8" key="2">
    <citation type="journal article" date="2018" name="Plant J.">
        <title>The Sorghum bicolor reference genome: improved assembly, gene annotations, a transcriptome atlas, and signatures of genome organization.</title>
        <authorList>
            <person name="McCormick R.F."/>
            <person name="Truong S.K."/>
            <person name="Sreedasyam A."/>
            <person name="Jenkins J."/>
            <person name="Shu S."/>
            <person name="Sims D."/>
            <person name="Kennedy M."/>
            <person name="Amirebrahimi M."/>
            <person name="Weers B.D."/>
            <person name="McKinley B."/>
            <person name="Mattison A."/>
            <person name="Morishige D.T."/>
            <person name="Grimwood J."/>
            <person name="Schmutz J."/>
            <person name="Mullet J.E."/>
        </authorList>
    </citation>
    <scope>NUCLEOTIDE SEQUENCE [LARGE SCALE GENOMIC DNA]</scope>
    <source>
        <strain evidence="8">cv. BTx623</strain>
    </source>
</reference>
<feature type="region of interest" description="Disordered" evidence="4">
    <location>
        <begin position="60"/>
        <end position="96"/>
    </location>
</feature>
<feature type="domain" description="Cupin type-1" evidence="6">
    <location>
        <begin position="306"/>
        <end position="489"/>
    </location>
</feature>
<dbReference type="PANTHER" id="PTHR31189:SF79">
    <property type="entry name" value="63 KDA GLOBULIN-LIKE PROTEIN"/>
    <property type="match status" value="1"/>
</dbReference>
<dbReference type="OrthoDB" id="1912756at2759"/>
<dbReference type="SUPFAM" id="SSF51182">
    <property type="entry name" value="RmlC-like cupins"/>
    <property type="match status" value="2"/>
</dbReference>
<evidence type="ECO:0000256" key="4">
    <source>
        <dbReference type="SAM" id="MobiDB-lite"/>
    </source>
</evidence>
<feature type="compositionally biased region" description="Basic and acidic residues" evidence="4">
    <location>
        <begin position="541"/>
        <end position="571"/>
    </location>
</feature>
<keyword evidence="8" id="KW-1185">Reference proteome</keyword>